<dbReference type="Pfam" id="PF05382">
    <property type="entry name" value="Amidase_5"/>
    <property type="match status" value="1"/>
</dbReference>
<feature type="compositionally biased region" description="Polar residues" evidence="1">
    <location>
        <begin position="46"/>
        <end position="70"/>
    </location>
</feature>
<dbReference type="Gene3D" id="3.90.1720.10">
    <property type="entry name" value="endopeptidase domain like (from Nostoc punctiforme)"/>
    <property type="match status" value="1"/>
</dbReference>
<proteinExistence type="predicted"/>
<gene>
    <name evidence="4" type="ORF">ACCQ42_06880</name>
</gene>
<organism evidence="4 5">
    <name type="scientific">Anaerococcus kampingae</name>
    <dbReference type="NCBI Taxonomy" id="3115614"/>
    <lineage>
        <taxon>Bacteria</taxon>
        <taxon>Bacillati</taxon>
        <taxon>Bacillota</taxon>
        <taxon>Tissierellia</taxon>
        <taxon>Tissierellales</taxon>
        <taxon>Peptoniphilaceae</taxon>
        <taxon>Anaerococcus</taxon>
    </lineage>
</organism>
<keyword evidence="5" id="KW-1185">Reference proteome</keyword>
<reference evidence="4 5" key="1">
    <citation type="journal article" date="2025" name="Anaerobe">
        <title>Description of Anaerococcus kampingiae sp. nov., Anaerococcus groningensis sp. nov., Anaerococcus martiniensis sp. nov., and Anaerococcus cruorum sp. nov., isolated from human clinical specimens.</title>
        <authorList>
            <person name="Boiten K.E."/>
            <person name="Meijer J."/>
            <person name="van Wezel E.M."/>
            <person name="Veloo A.C.M."/>
        </authorList>
    </citation>
    <scope>NUCLEOTIDE SEQUENCE [LARGE SCALE GENOMIC DNA]</scope>
    <source>
        <strain evidence="4 5">ENR0874</strain>
    </source>
</reference>
<dbReference type="RefSeq" id="WP_410035741.1">
    <property type="nucleotide sequence ID" value="NZ_JBGMEF010000023.1"/>
</dbReference>
<feature type="signal peptide" evidence="2">
    <location>
        <begin position="1"/>
        <end position="21"/>
    </location>
</feature>
<feature type="domain" description="Bacteriophage lysin" evidence="3">
    <location>
        <begin position="498"/>
        <end position="643"/>
    </location>
</feature>
<name>A0ABW9MDS8_9FIRM</name>
<protein>
    <submittedName>
        <fullName evidence="4">Peptidoglycan amidohydrolase family protein</fullName>
    </submittedName>
</protein>
<evidence type="ECO:0000256" key="1">
    <source>
        <dbReference type="SAM" id="MobiDB-lite"/>
    </source>
</evidence>
<accession>A0ABW9MDS8</accession>
<feature type="region of interest" description="Disordered" evidence="1">
    <location>
        <begin position="113"/>
        <end position="136"/>
    </location>
</feature>
<dbReference type="SUPFAM" id="SSF69360">
    <property type="entry name" value="Cell wall binding repeat"/>
    <property type="match status" value="2"/>
</dbReference>
<feature type="region of interest" description="Disordered" evidence="1">
    <location>
        <begin position="44"/>
        <end position="80"/>
    </location>
</feature>
<sequence length="651" mass="72912">MKKINKTVLLASSFLISQAFLLTDKTYASEEFKNDYKLDLKESIDSSDNSELITSENFTKVQTNTDQAAENQDAKPAESEIDTKIEPVANKPEEASISDGEISLENKQLVDDKASQAPSVDENQQADQSSDDLDQIFGQSPKKLANVIYYDNSDLSIPEVNKSEVSNEATNTIHNSQTQIEEKKYYAPSTSGYFVKNKGKINYFRNNKLVKNESIKVKDRIYRADKTGSLSNPRNSWLNVGKSIYYNGKDGSITKGITQIKDQKYYFDNDGVLQRNQKLVTQNTYYEVNRLGQMKTAPNKWVNISGAIYRTQNDGSLARGITKIGNADYMFDNSGKLQTNKKLILNDKYYTVNATGLVTNPKNEWLAIDGLTYRTDKDGKIVKNVQEINNNTYVFDHKTGVMITGKTALANGKFFEIDNRGVATNPKDAWVTHEGKTFHTNANGYIQKGIWDIEGKTYCFDDNGLVRNSKYLQNGLEYSTDDKGLARRTGFEVKGDRNIDTVMDWMFQAKNKNMTYNMGAGRNTETQADCSSAVYRALIYGGFLKSDAYVGNTETLFAMGAKGEVMYEIKENEIDYGDIFVAGNPGQSLGAGGHTGFILNKQNDSIIHMNYSDNGVRVTPRKGRMGDASGRPVKYYRLVGAKSSRIFVDKK</sequence>
<keyword evidence="2" id="KW-0732">Signal</keyword>
<feature type="chain" id="PRO_5046835471" evidence="2">
    <location>
        <begin position="22"/>
        <end position="651"/>
    </location>
</feature>
<dbReference type="Gene3D" id="2.10.270.10">
    <property type="entry name" value="Cholin Binding"/>
    <property type="match status" value="4"/>
</dbReference>
<dbReference type="EMBL" id="JBGMEF010000023">
    <property type="protein sequence ID" value="MFO3667492.1"/>
    <property type="molecule type" value="Genomic_DNA"/>
</dbReference>
<dbReference type="Proteomes" id="UP001637994">
    <property type="component" value="Unassembled WGS sequence"/>
</dbReference>
<evidence type="ECO:0000313" key="5">
    <source>
        <dbReference type="Proteomes" id="UP001637994"/>
    </source>
</evidence>
<comment type="caution">
    <text evidence="4">The sequence shown here is derived from an EMBL/GenBank/DDBJ whole genome shotgun (WGS) entry which is preliminary data.</text>
</comment>
<evidence type="ECO:0000313" key="4">
    <source>
        <dbReference type="EMBL" id="MFO3667492.1"/>
    </source>
</evidence>
<evidence type="ECO:0000259" key="3">
    <source>
        <dbReference type="Pfam" id="PF05382"/>
    </source>
</evidence>
<evidence type="ECO:0000256" key="2">
    <source>
        <dbReference type="SAM" id="SignalP"/>
    </source>
</evidence>
<dbReference type="InterPro" id="IPR008044">
    <property type="entry name" value="Phage_lysin"/>
</dbReference>